<evidence type="ECO:0000256" key="3">
    <source>
        <dbReference type="ARBA" id="ARBA00022475"/>
    </source>
</evidence>
<evidence type="ECO:0000256" key="1">
    <source>
        <dbReference type="ARBA" id="ARBA00004651"/>
    </source>
</evidence>
<dbReference type="EMBL" id="JAFLEQ010000008">
    <property type="protein sequence ID" value="MBN9643758.1"/>
    <property type="molecule type" value="Genomic_DNA"/>
</dbReference>
<comment type="subcellular location">
    <subcellularLocation>
        <location evidence="1">Cell membrane</location>
        <topology evidence="1">Multi-pass membrane protein</topology>
    </subcellularLocation>
</comment>
<dbReference type="AlphaFoldDB" id="A0A939E0T9"/>
<evidence type="ECO:0000256" key="6">
    <source>
        <dbReference type="ARBA" id="ARBA00023136"/>
    </source>
</evidence>
<sequence>MFNAITYLFWLIGQVFAGAIAIAVDICRKETKMEPVMVEYPLRVTKDWQIAAFTTSITMTPGTLSCGTIPPDNEGEPTILLVQAVYGHDPAEVIAGLADMEQRLAPSIADVDHGAPGQGSGDPLRSTIVAGHSDDQIGPTETDGHHVRTEDEMPRSARSAAQATGDTESTDRLPGDLGDVYSQSTPTGRSLTENTGPFDSDDTITGHAAAIAGTSRHSLPDTIGTGNPPLGPGTDPLAEVHDPEPDVDGTSPETTPTDEKESR</sequence>
<gene>
    <name evidence="8" type="ORF">JZY06_03845</name>
</gene>
<keyword evidence="6" id="KW-0472">Membrane</keyword>
<proteinExistence type="inferred from homology"/>
<name>A0A939E0T9_9CORY</name>
<dbReference type="NCBIfam" id="NF009297">
    <property type="entry name" value="PRK12654.1"/>
    <property type="match status" value="1"/>
</dbReference>
<dbReference type="RefSeq" id="WP_207118492.1">
    <property type="nucleotide sequence ID" value="NZ_JAFLEQ010000008.1"/>
</dbReference>
<dbReference type="GO" id="GO:0008324">
    <property type="term" value="F:monoatomic cation transmembrane transporter activity"/>
    <property type="evidence" value="ECO:0007669"/>
    <property type="project" value="InterPro"/>
</dbReference>
<keyword evidence="9" id="KW-1185">Reference proteome</keyword>
<accession>A0A939E0T9</accession>
<evidence type="ECO:0000256" key="7">
    <source>
        <dbReference type="SAM" id="MobiDB-lite"/>
    </source>
</evidence>
<dbReference type="GO" id="GO:0005886">
    <property type="term" value="C:plasma membrane"/>
    <property type="evidence" value="ECO:0007669"/>
    <property type="project" value="UniProtKB-SubCell"/>
</dbReference>
<dbReference type="PANTHER" id="PTHR34584:SF1">
    <property type="entry name" value="NA(+)_H(+) ANTIPORTER SUBUNIT E1"/>
    <property type="match status" value="1"/>
</dbReference>
<evidence type="ECO:0000256" key="5">
    <source>
        <dbReference type="ARBA" id="ARBA00022989"/>
    </source>
</evidence>
<evidence type="ECO:0000256" key="2">
    <source>
        <dbReference type="ARBA" id="ARBA00006228"/>
    </source>
</evidence>
<keyword evidence="4" id="KW-0812">Transmembrane</keyword>
<dbReference type="Proteomes" id="UP000664332">
    <property type="component" value="Unassembled WGS sequence"/>
</dbReference>
<feature type="compositionally biased region" description="Low complexity" evidence="7">
    <location>
        <begin position="203"/>
        <end position="214"/>
    </location>
</feature>
<organism evidence="8 9">
    <name type="scientific">Corynebacterium mendelii</name>
    <dbReference type="NCBI Taxonomy" id="2765362"/>
    <lineage>
        <taxon>Bacteria</taxon>
        <taxon>Bacillati</taxon>
        <taxon>Actinomycetota</taxon>
        <taxon>Actinomycetes</taxon>
        <taxon>Mycobacteriales</taxon>
        <taxon>Corynebacteriaceae</taxon>
        <taxon>Corynebacterium</taxon>
    </lineage>
</organism>
<evidence type="ECO:0000313" key="8">
    <source>
        <dbReference type="EMBL" id="MBN9643758.1"/>
    </source>
</evidence>
<evidence type="ECO:0000256" key="4">
    <source>
        <dbReference type="ARBA" id="ARBA00022692"/>
    </source>
</evidence>
<comment type="caution">
    <text evidence="8">The sequence shown here is derived from an EMBL/GenBank/DDBJ whole genome shotgun (WGS) entry which is preliminary data.</text>
</comment>
<dbReference type="InterPro" id="IPR002758">
    <property type="entry name" value="Cation_antiport_E"/>
</dbReference>
<dbReference type="Pfam" id="PF01899">
    <property type="entry name" value="MNHE"/>
    <property type="match status" value="1"/>
</dbReference>
<protein>
    <submittedName>
        <fullName evidence="8">Monovalent cation/H+ antiporter subunit E</fullName>
    </submittedName>
</protein>
<keyword evidence="5" id="KW-1133">Transmembrane helix</keyword>
<reference evidence="8" key="1">
    <citation type="submission" date="2021-03" db="EMBL/GenBank/DDBJ databases">
        <authorList>
            <person name="Sun Q."/>
        </authorList>
    </citation>
    <scope>NUCLEOTIDE SEQUENCE</scope>
    <source>
        <strain evidence="8">CCM 8862</strain>
    </source>
</reference>
<feature type="compositionally biased region" description="Polar residues" evidence="7">
    <location>
        <begin position="181"/>
        <end position="197"/>
    </location>
</feature>
<feature type="region of interest" description="Disordered" evidence="7">
    <location>
        <begin position="111"/>
        <end position="263"/>
    </location>
</feature>
<evidence type="ECO:0000313" key="9">
    <source>
        <dbReference type="Proteomes" id="UP000664332"/>
    </source>
</evidence>
<keyword evidence="3" id="KW-1003">Cell membrane</keyword>
<dbReference type="PANTHER" id="PTHR34584">
    <property type="entry name" value="NA(+)/H(+) ANTIPORTER SUBUNIT E1"/>
    <property type="match status" value="1"/>
</dbReference>
<feature type="compositionally biased region" description="Basic and acidic residues" evidence="7">
    <location>
        <begin position="142"/>
        <end position="155"/>
    </location>
</feature>
<comment type="similarity">
    <text evidence="2">Belongs to the CPA3 antiporters (TC 2.A.63) subunit E family.</text>
</comment>